<dbReference type="PANTHER" id="PTHR31286:SF153">
    <property type="entry name" value="DUF4283 DOMAIN PROTEIN"/>
    <property type="match status" value="1"/>
</dbReference>
<dbReference type="Pfam" id="PF14111">
    <property type="entry name" value="DUF4283"/>
    <property type="match status" value="1"/>
</dbReference>
<evidence type="ECO:0000313" key="3">
    <source>
        <dbReference type="EMBL" id="KAG8498081.1"/>
    </source>
</evidence>
<keyword evidence="4" id="KW-1185">Reference proteome</keyword>
<gene>
    <name evidence="3" type="ORF">CXB51_007414</name>
</gene>
<evidence type="ECO:0000259" key="2">
    <source>
        <dbReference type="Pfam" id="PF14392"/>
    </source>
</evidence>
<accession>A0A8J6D7L9</accession>
<dbReference type="OrthoDB" id="983454at2759"/>
<dbReference type="PANTHER" id="PTHR31286">
    <property type="entry name" value="GLYCINE-RICH CELL WALL STRUCTURAL PROTEIN 1.8-LIKE"/>
    <property type="match status" value="1"/>
</dbReference>
<proteinExistence type="predicted"/>
<protein>
    <recommendedName>
        <fullName evidence="5">CCHC-type domain-containing protein</fullName>
    </recommendedName>
</protein>
<reference evidence="3 4" key="1">
    <citation type="journal article" date="2021" name="bioRxiv">
        <title>The Gossypium anomalum genome as a resource for cotton improvement and evolutionary analysis of hybrid incompatibility.</title>
        <authorList>
            <person name="Grover C.E."/>
            <person name="Yuan D."/>
            <person name="Arick M.A."/>
            <person name="Miller E.R."/>
            <person name="Hu G."/>
            <person name="Peterson D.G."/>
            <person name="Wendel J.F."/>
            <person name="Udall J.A."/>
        </authorList>
    </citation>
    <scope>NUCLEOTIDE SEQUENCE [LARGE SCALE GENOMIC DNA]</scope>
    <source>
        <strain evidence="3">JFW-Udall</strain>
        <tissue evidence="3">Leaf</tissue>
    </source>
</reference>
<dbReference type="AlphaFoldDB" id="A0A8J6D7L9"/>
<evidence type="ECO:0000313" key="4">
    <source>
        <dbReference type="Proteomes" id="UP000701853"/>
    </source>
</evidence>
<dbReference type="Pfam" id="PF14392">
    <property type="entry name" value="zf-CCHC_4"/>
    <property type="match status" value="1"/>
</dbReference>
<feature type="domain" description="Zinc knuckle CX2CX4HX4C" evidence="2">
    <location>
        <begin position="170"/>
        <end position="217"/>
    </location>
</feature>
<feature type="domain" description="DUF4283" evidence="1">
    <location>
        <begin position="33"/>
        <end position="111"/>
    </location>
</feature>
<dbReference type="EMBL" id="JAHUZN010000003">
    <property type="protein sequence ID" value="KAG8498081.1"/>
    <property type="molecule type" value="Genomic_DNA"/>
</dbReference>
<comment type="caution">
    <text evidence="3">The sequence shown here is derived from an EMBL/GenBank/DDBJ whole genome shotgun (WGS) entry which is preliminary data.</text>
</comment>
<evidence type="ECO:0000259" key="1">
    <source>
        <dbReference type="Pfam" id="PF14111"/>
    </source>
</evidence>
<sequence>MEDSLAGLALDDEEDEIIQLEREEANQEISYANCLVGVFLTSSVVHFQAMRSTLASVWHPIGSVSISDLGRERYLFRFYYEVDVERVLKNGPWNFNSHLLILFRLQQGEDPLSVPLHWVEFWILIHDLPFGFITDAVAHQLGNFIGEFIEYDSVAVQLGYKRIMRVRVKVDVRKPLKRKKRIALRNGDSVYVRFEYEKLTLFCFLCGKLGHGESFCPVRIIQPQSEYVFKWDISLRAQSRKNQSWKSKWLVEDGGENPSNFGNTRSMGERRQVEIQTSNILIQGINGGNSQEDSVSNSVKDKGKAIVNRGPIKLGAMIHSNVEFDEDMVAHEEANSPIKHSGGLKRPRI</sequence>
<dbReference type="InterPro" id="IPR040256">
    <property type="entry name" value="At4g02000-like"/>
</dbReference>
<name>A0A8J6D7L9_9ROSI</name>
<dbReference type="InterPro" id="IPR025836">
    <property type="entry name" value="Zn_knuckle_CX2CX4HX4C"/>
</dbReference>
<dbReference type="InterPro" id="IPR025558">
    <property type="entry name" value="DUF4283"/>
</dbReference>
<organism evidence="3 4">
    <name type="scientific">Gossypium anomalum</name>
    <dbReference type="NCBI Taxonomy" id="47600"/>
    <lineage>
        <taxon>Eukaryota</taxon>
        <taxon>Viridiplantae</taxon>
        <taxon>Streptophyta</taxon>
        <taxon>Embryophyta</taxon>
        <taxon>Tracheophyta</taxon>
        <taxon>Spermatophyta</taxon>
        <taxon>Magnoliopsida</taxon>
        <taxon>eudicotyledons</taxon>
        <taxon>Gunneridae</taxon>
        <taxon>Pentapetalae</taxon>
        <taxon>rosids</taxon>
        <taxon>malvids</taxon>
        <taxon>Malvales</taxon>
        <taxon>Malvaceae</taxon>
        <taxon>Malvoideae</taxon>
        <taxon>Gossypium</taxon>
    </lineage>
</organism>
<evidence type="ECO:0008006" key="5">
    <source>
        <dbReference type="Google" id="ProtNLM"/>
    </source>
</evidence>
<dbReference type="Proteomes" id="UP000701853">
    <property type="component" value="Chromosome 3"/>
</dbReference>